<organism evidence="1 2">
    <name type="scientific">Leptospira interrogans serovar Bataviae</name>
    <dbReference type="NCBI Taxonomy" id="312175"/>
    <lineage>
        <taxon>Bacteria</taxon>
        <taxon>Pseudomonadati</taxon>
        <taxon>Spirochaetota</taxon>
        <taxon>Spirochaetia</taxon>
        <taxon>Leptospirales</taxon>
        <taxon>Leptospiraceae</taxon>
        <taxon>Leptospira</taxon>
    </lineage>
</organism>
<gene>
    <name evidence="1" type="ORF">Lepto1489_12875</name>
</gene>
<dbReference type="EMBL" id="CP043893">
    <property type="protein sequence ID" value="QOI51245.1"/>
    <property type="molecule type" value="Genomic_DNA"/>
</dbReference>
<evidence type="ECO:0000313" key="2">
    <source>
        <dbReference type="Proteomes" id="UP000663255"/>
    </source>
</evidence>
<name>A0AAQ0B2J2_LEPIR</name>
<proteinExistence type="predicted"/>
<evidence type="ECO:0000313" key="1">
    <source>
        <dbReference type="EMBL" id="QOI51245.1"/>
    </source>
</evidence>
<dbReference type="Proteomes" id="UP000663255">
    <property type="component" value="Chromosome 1"/>
</dbReference>
<accession>A0AAQ0B2J2</accession>
<dbReference type="AlphaFoldDB" id="A0AAQ0B2J2"/>
<reference evidence="1" key="1">
    <citation type="submission" date="2019-09" db="EMBL/GenBank/DDBJ databases">
        <title>Comparative Genomics of Leptospira interrogans Reveals Genome Plasticity - A Common Adaptive Strategy for Survival in Various Hosts.</title>
        <authorList>
            <person name="Ramli S.R."/>
            <person name="Bunk B."/>
            <person name="Goris M."/>
            <person name="Bhuju S."/>
            <person name="Jarek M."/>
            <person name="Sproer C."/>
            <person name="Mustakim S."/>
            <person name="Strommenger B."/>
            <person name="Pessler F."/>
        </authorList>
    </citation>
    <scope>NUCLEOTIDE SEQUENCE</scope>
    <source>
        <strain evidence="1">1489</strain>
    </source>
</reference>
<protein>
    <submittedName>
        <fullName evidence="1">Uncharacterized protein</fullName>
    </submittedName>
</protein>
<sequence length="70" mass="8572">MFFDLFKRTDLKIDSQFSFFFAVIENERNYNGDWFLIFMLVAIDFSKITEVVGCRQNYLNNFYIRRVNIH</sequence>